<name>A0A8J3I8Y4_9CHLR</name>
<organism evidence="2 3">
    <name type="scientific">Ktedonospora formicarum</name>
    <dbReference type="NCBI Taxonomy" id="2778364"/>
    <lineage>
        <taxon>Bacteria</taxon>
        <taxon>Bacillati</taxon>
        <taxon>Chloroflexota</taxon>
        <taxon>Ktedonobacteria</taxon>
        <taxon>Ktedonobacterales</taxon>
        <taxon>Ktedonobacteraceae</taxon>
        <taxon>Ktedonospora</taxon>
    </lineage>
</organism>
<protein>
    <submittedName>
        <fullName evidence="2">Uncharacterized protein</fullName>
    </submittedName>
</protein>
<evidence type="ECO:0000313" key="3">
    <source>
        <dbReference type="Proteomes" id="UP000612362"/>
    </source>
</evidence>
<feature type="compositionally biased region" description="Basic residues" evidence="1">
    <location>
        <begin position="1"/>
        <end position="11"/>
    </location>
</feature>
<dbReference type="Proteomes" id="UP000612362">
    <property type="component" value="Unassembled WGS sequence"/>
</dbReference>
<dbReference type="EMBL" id="BNJF01000003">
    <property type="protein sequence ID" value="GHO48202.1"/>
    <property type="molecule type" value="Genomic_DNA"/>
</dbReference>
<evidence type="ECO:0000256" key="1">
    <source>
        <dbReference type="SAM" id="MobiDB-lite"/>
    </source>
</evidence>
<keyword evidence="3" id="KW-1185">Reference proteome</keyword>
<sequence>MAKASHSHRKGATTPAGVRLTYRGLSTSPEGIGRRDDGEGCPGCAYENAPDNLRGAMGDPPKHTCEQTA</sequence>
<proteinExistence type="predicted"/>
<feature type="compositionally biased region" description="Basic and acidic residues" evidence="1">
    <location>
        <begin position="60"/>
        <end position="69"/>
    </location>
</feature>
<feature type="region of interest" description="Disordered" evidence="1">
    <location>
        <begin position="1"/>
        <end position="69"/>
    </location>
</feature>
<dbReference type="AlphaFoldDB" id="A0A8J3I8Y4"/>
<comment type="caution">
    <text evidence="2">The sequence shown here is derived from an EMBL/GenBank/DDBJ whole genome shotgun (WGS) entry which is preliminary data.</text>
</comment>
<evidence type="ECO:0000313" key="2">
    <source>
        <dbReference type="EMBL" id="GHO48202.1"/>
    </source>
</evidence>
<accession>A0A8J3I8Y4</accession>
<reference evidence="2" key="1">
    <citation type="submission" date="2020-10" db="EMBL/GenBank/DDBJ databases">
        <title>Taxonomic study of unclassified bacteria belonging to the class Ktedonobacteria.</title>
        <authorList>
            <person name="Yabe S."/>
            <person name="Wang C.M."/>
            <person name="Zheng Y."/>
            <person name="Sakai Y."/>
            <person name="Cavaletti L."/>
            <person name="Monciardini P."/>
            <person name="Donadio S."/>
        </authorList>
    </citation>
    <scope>NUCLEOTIDE SEQUENCE</scope>
    <source>
        <strain evidence="2">SOSP1-1</strain>
    </source>
</reference>
<gene>
    <name evidence="2" type="ORF">KSX_63650</name>
</gene>